<protein>
    <submittedName>
        <fullName evidence="2">Uncharacterized protein</fullName>
    </submittedName>
</protein>
<evidence type="ECO:0000256" key="1">
    <source>
        <dbReference type="SAM" id="SignalP"/>
    </source>
</evidence>
<comment type="caution">
    <text evidence="2">The sequence shown here is derived from an EMBL/GenBank/DDBJ whole genome shotgun (WGS) entry which is preliminary data.</text>
</comment>
<evidence type="ECO:0000313" key="2">
    <source>
        <dbReference type="EMBL" id="MFC4769126.1"/>
    </source>
</evidence>
<organism evidence="2 3">
    <name type="scientific">Effusibacillus consociatus</name>
    <dbReference type="NCBI Taxonomy" id="1117041"/>
    <lineage>
        <taxon>Bacteria</taxon>
        <taxon>Bacillati</taxon>
        <taxon>Bacillota</taxon>
        <taxon>Bacilli</taxon>
        <taxon>Bacillales</taxon>
        <taxon>Alicyclobacillaceae</taxon>
        <taxon>Effusibacillus</taxon>
    </lineage>
</organism>
<keyword evidence="1" id="KW-0732">Signal</keyword>
<name>A0ABV9Q3P7_9BACL</name>
<sequence>MKRFGILILILTTLLFGQSTVTANPGQAAAIHQWKNRIADSNPIFHDWKDSTVRQLFAESTAYGQEAVVWQVENQNRNLGYFVTASNGQALFEYSPVTPIEMLKNQKAGHYLYIGPGMHLFQVADADPDTWMNLANGETIQGKPIRQRASIIGEAHDSEAGGENFKGIQFSTDTRSDYGIDVMIQYGFGHSVPFDKKLLPETGEAAGYLVFTTLAKDYYSVWAITGLQTIRGNLEVLELRDVFAGAEYPIYIGTDPAVNWVGSR</sequence>
<dbReference type="RefSeq" id="WP_380027295.1">
    <property type="nucleotide sequence ID" value="NZ_JBHSHC010000119.1"/>
</dbReference>
<gene>
    <name evidence="2" type="ORF">ACFO8Q_17485</name>
</gene>
<evidence type="ECO:0000313" key="3">
    <source>
        <dbReference type="Proteomes" id="UP001596002"/>
    </source>
</evidence>
<feature type="signal peptide" evidence="1">
    <location>
        <begin position="1"/>
        <end position="23"/>
    </location>
</feature>
<keyword evidence="3" id="KW-1185">Reference proteome</keyword>
<reference evidence="3" key="1">
    <citation type="journal article" date="2019" name="Int. J. Syst. Evol. Microbiol.">
        <title>The Global Catalogue of Microorganisms (GCM) 10K type strain sequencing project: providing services to taxonomists for standard genome sequencing and annotation.</title>
        <authorList>
            <consortium name="The Broad Institute Genomics Platform"/>
            <consortium name="The Broad Institute Genome Sequencing Center for Infectious Disease"/>
            <person name="Wu L."/>
            <person name="Ma J."/>
        </authorList>
    </citation>
    <scope>NUCLEOTIDE SEQUENCE [LARGE SCALE GENOMIC DNA]</scope>
    <source>
        <strain evidence="3">WYCCWR 12678</strain>
    </source>
</reference>
<dbReference type="EMBL" id="JBHSHC010000119">
    <property type="protein sequence ID" value="MFC4769126.1"/>
    <property type="molecule type" value="Genomic_DNA"/>
</dbReference>
<accession>A0ABV9Q3P7</accession>
<dbReference type="Proteomes" id="UP001596002">
    <property type="component" value="Unassembled WGS sequence"/>
</dbReference>
<proteinExistence type="predicted"/>
<feature type="chain" id="PRO_5045062802" evidence="1">
    <location>
        <begin position="24"/>
        <end position="264"/>
    </location>
</feature>